<dbReference type="Gene3D" id="3.20.20.80">
    <property type="entry name" value="Glycosidases"/>
    <property type="match status" value="1"/>
</dbReference>
<protein>
    <recommendedName>
        <fullName evidence="3">glucan endo-1,3-beta-D-glucosidase</fullName>
        <ecNumber evidence="3">3.2.1.39</ecNumber>
    </recommendedName>
</protein>
<evidence type="ECO:0000313" key="10">
    <source>
        <dbReference type="Proteomes" id="UP000825935"/>
    </source>
</evidence>
<evidence type="ECO:0000313" key="9">
    <source>
        <dbReference type="EMBL" id="KAH7307556.1"/>
    </source>
</evidence>
<dbReference type="InterPro" id="IPR000490">
    <property type="entry name" value="Glyco_hydro_17"/>
</dbReference>
<dbReference type="Pfam" id="PF00332">
    <property type="entry name" value="Glyco_hydro_17"/>
    <property type="match status" value="1"/>
</dbReference>
<evidence type="ECO:0000256" key="3">
    <source>
        <dbReference type="ARBA" id="ARBA00012780"/>
    </source>
</evidence>
<keyword evidence="6 8" id="KW-0326">Glycosidase</keyword>
<dbReference type="FunFam" id="3.20.20.80:FF:000005">
    <property type="entry name" value="Glucan endo-1,3-beta-glucosidase 14"/>
    <property type="match status" value="1"/>
</dbReference>
<dbReference type="EMBL" id="CM035427">
    <property type="protein sequence ID" value="KAH7307557.1"/>
    <property type="molecule type" value="Genomic_DNA"/>
</dbReference>
<dbReference type="OrthoDB" id="77201at2759"/>
<keyword evidence="5 8" id="KW-0378">Hydrolase</keyword>
<keyword evidence="10" id="KW-1185">Reference proteome</keyword>
<comment type="caution">
    <text evidence="9">The sequence shown here is derived from an EMBL/GenBank/DDBJ whole genome shotgun (WGS) entry which is preliminary data.</text>
</comment>
<evidence type="ECO:0000256" key="1">
    <source>
        <dbReference type="ARBA" id="ARBA00000382"/>
    </source>
</evidence>
<accession>A0A8T2S5X4</accession>
<sequence>MWMWQHDHFFDHGCLMVGFLLLSISGWVFDITSGEIADFPRFGVNYGKVANNLPPPTDVVTILKSICISKSKLYDTDPLVLQTFRNTGISFIVGTTNEDLRFLINPTLAMAWVQENIARYLPATYIIGIVVGNEIFSGSDTTLMKQVLPAMQNIYAALESMNLHQQVAVSTAHSFSTLKTSYPPSAGAFSDSIANAYMRPVLEFLSRTGSPFLINVYPYFAYKDNPSAVSLEYVLFQDNPGVLDENTQLRYYNMFDAQMDAVYSAISELGFDNITLLVSETGWPSRGDADEPGASVANARLYHDNLVRHVTSMRGTPLRPNVSLDVYLFALFNEDMKPGPTSERNYGLFQPDGTPVYSFRSFRQQQFTSVSSSAVAFSMFHRFPLELGLLYLLIVYVAVY</sequence>
<evidence type="ECO:0000256" key="7">
    <source>
        <dbReference type="RuleBase" id="RU004335"/>
    </source>
</evidence>
<name>A0A8T2S5X4_CERRI</name>
<dbReference type="GO" id="GO:0042973">
    <property type="term" value="F:glucan endo-1,3-beta-D-glucosidase activity"/>
    <property type="evidence" value="ECO:0007669"/>
    <property type="project" value="UniProtKB-EC"/>
</dbReference>
<dbReference type="GO" id="GO:0005975">
    <property type="term" value="P:carbohydrate metabolic process"/>
    <property type="evidence" value="ECO:0007669"/>
    <property type="project" value="InterPro"/>
</dbReference>
<dbReference type="AlphaFoldDB" id="A0A8T2S5X4"/>
<reference evidence="9" key="1">
    <citation type="submission" date="2021-08" db="EMBL/GenBank/DDBJ databases">
        <title>WGS assembly of Ceratopteris richardii.</title>
        <authorList>
            <person name="Marchant D.B."/>
            <person name="Chen G."/>
            <person name="Jenkins J."/>
            <person name="Shu S."/>
            <person name="Leebens-Mack J."/>
            <person name="Grimwood J."/>
            <person name="Schmutz J."/>
            <person name="Soltis P."/>
            <person name="Soltis D."/>
            <person name="Chen Z.-H."/>
        </authorList>
    </citation>
    <scope>NUCLEOTIDE SEQUENCE</scope>
    <source>
        <strain evidence="9">Whitten #5841</strain>
        <tissue evidence="9">Leaf</tissue>
    </source>
</reference>
<comment type="similarity">
    <text evidence="2 7">Belongs to the glycosyl hydrolase 17 family.</text>
</comment>
<gene>
    <name evidence="9" type="ORF">KP509_22G065300</name>
</gene>
<dbReference type="PANTHER" id="PTHR32227">
    <property type="entry name" value="GLUCAN ENDO-1,3-BETA-GLUCOSIDASE BG1-RELATED-RELATED"/>
    <property type="match status" value="1"/>
</dbReference>
<comment type="catalytic activity">
    <reaction evidence="1">
        <text>Hydrolysis of (1-&gt;3)-beta-D-glucosidic linkages in (1-&gt;3)-beta-D-glucans.</text>
        <dbReference type="EC" id="3.2.1.39"/>
    </reaction>
</comment>
<dbReference type="InterPro" id="IPR017853">
    <property type="entry name" value="GH"/>
</dbReference>
<dbReference type="EMBL" id="CM035427">
    <property type="protein sequence ID" value="KAH7307555.1"/>
    <property type="molecule type" value="Genomic_DNA"/>
</dbReference>
<dbReference type="SUPFAM" id="SSF51445">
    <property type="entry name" value="(Trans)glycosidases"/>
    <property type="match status" value="1"/>
</dbReference>
<dbReference type="Proteomes" id="UP000825935">
    <property type="component" value="Chromosome 22"/>
</dbReference>
<dbReference type="EMBL" id="CM035427">
    <property type="protein sequence ID" value="KAH7307556.1"/>
    <property type="molecule type" value="Genomic_DNA"/>
</dbReference>
<proteinExistence type="inferred from homology"/>
<keyword evidence="4" id="KW-0732">Signal</keyword>
<evidence type="ECO:0000256" key="6">
    <source>
        <dbReference type="ARBA" id="ARBA00023295"/>
    </source>
</evidence>
<evidence type="ECO:0000256" key="4">
    <source>
        <dbReference type="ARBA" id="ARBA00022729"/>
    </source>
</evidence>
<dbReference type="PROSITE" id="PS00587">
    <property type="entry name" value="GLYCOSYL_HYDROL_F17"/>
    <property type="match status" value="1"/>
</dbReference>
<dbReference type="OMA" id="PNKATEW"/>
<evidence type="ECO:0000256" key="8">
    <source>
        <dbReference type="RuleBase" id="RU004336"/>
    </source>
</evidence>
<dbReference type="EC" id="3.2.1.39" evidence="3"/>
<evidence type="ECO:0000256" key="5">
    <source>
        <dbReference type="ARBA" id="ARBA00022801"/>
    </source>
</evidence>
<dbReference type="InterPro" id="IPR044965">
    <property type="entry name" value="Glyco_hydro_17_plant"/>
</dbReference>
<evidence type="ECO:0000256" key="2">
    <source>
        <dbReference type="ARBA" id="ARBA00008773"/>
    </source>
</evidence>
<organism evidence="9 10">
    <name type="scientific">Ceratopteris richardii</name>
    <name type="common">Triangle waterfern</name>
    <dbReference type="NCBI Taxonomy" id="49495"/>
    <lineage>
        <taxon>Eukaryota</taxon>
        <taxon>Viridiplantae</taxon>
        <taxon>Streptophyta</taxon>
        <taxon>Embryophyta</taxon>
        <taxon>Tracheophyta</taxon>
        <taxon>Polypodiopsida</taxon>
        <taxon>Polypodiidae</taxon>
        <taxon>Polypodiales</taxon>
        <taxon>Pteridineae</taxon>
        <taxon>Pteridaceae</taxon>
        <taxon>Parkerioideae</taxon>
        <taxon>Ceratopteris</taxon>
    </lineage>
</organism>